<protein>
    <submittedName>
        <fullName evidence="2">Putative flavin-containing monooxygenase</fullName>
    </submittedName>
</protein>
<accession>A0A6A6PZP4</accession>
<keyword evidence="1" id="KW-0560">Oxidoreductase</keyword>
<sequence>MSRLAPLPVSLPSVPISEDTEAAEVAAAYGNIFANIQEQSFLDDAVWRDTYALTGTIRTFYGAKGVSAAWRECIAQARPHSFHAAVEQSQLRRLPGGHSWVDVPFTFETASEPPLLCTASLWLAKDDSDRDGWKIWVMTTVLDRIKGLPSVDDYCAATPGHQINGSINGTTHNVNGTHSEDSHFDCVIVGGGQAGLNVAARCMALGISYVILEKNEAIGDNWKNRYDSARLHTIKDYTHFPFERTWTEEYGQWLSKDDLAKGYDIWARNFGVNVWCSTELLGGSWDKATRSWTLKIRRQENDVEEEITSSFVIMAVGAGGQIPHMPALPGRDRFKGIVQHSEKYKSASEWAGMKAVVIGTANTAHDIAEDMLDAGCSSVTMVQRSDTFVLPTEWYEKVQERTYNAKVPIHVADRLGQSNPNAIQRLVVMTPIHAMIRQNIGRFEALQKAGFRVDVFGDPIWHLFERLGGHYMDVGASKKIADGLIKIKSDAALTHYTPNGLGFADGSELPADCVVFATGFETNLRHRVHQLFGKAVADQVGDFSRMDDEGEQSGAFRFRHPGLACTGGAIGPCRWFSRFLAMHMKAELTGTPMQVYSRTPVPPTRTDT</sequence>
<dbReference type="SUPFAM" id="SSF51905">
    <property type="entry name" value="FAD/NAD(P)-binding domain"/>
    <property type="match status" value="2"/>
</dbReference>
<organism evidence="2 3">
    <name type="scientific">Neohortaea acidophila</name>
    <dbReference type="NCBI Taxonomy" id="245834"/>
    <lineage>
        <taxon>Eukaryota</taxon>
        <taxon>Fungi</taxon>
        <taxon>Dikarya</taxon>
        <taxon>Ascomycota</taxon>
        <taxon>Pezizomycotina</taxon>
        <taxon>Dothideomycetes</taxon>
        <taxon>Dothideomycetidae</taxon>
        <taxon>Mycosphaerellales</taxon>
        <taxon>Teratosphaeriaceae</taxon>
        <taxon>Neohortaea</taxon>
    </lineage>
</organism>
<dbReference type="PRINTS" id="PR00411">
    <property type="entry name" value="PNDRDTASEI"/>
</dbReference>
<evidence type="ECO:0000256" key="1">
    <source>
        <dbReference type="ARBA" id="ARBA00023002"/>
    </source>
</evidence>
<dbReference type="GO" id="GO:0004497">
    <property type="term" value="F:monooxygenase activity"/>
    <property type="evidence" value="ECO:0007669"/>
    <property type="project" value="UniProtKB-KW"/>
</dbReference>
<keyword evidence="2" id="KW-0503">Monooxygenase</keyword>
<dbReference type="PANTHER" id="PTHR43539">
    <property type="entry name" value="FLAVIN-BINDING MONOOXYGENASE-LIKE PROTEIN (AFU_ORTHOLOGUE AFUA_4G09220)"/>
    <property type="match status" value="1"/>
</dbReference>
<evidence type="ECO:0000313" key="2">
    <source>
        <dbReference type="EMBL" id="KAF2485224.1"/>
    </source>
</evidence>
<dbReference type="Gene3D" id="3.50.50.60">
    <property type="entry name" value="FAD/NAD(P)-binding domain"/>
    <property type="match status" value="2"/>
</dbReference>
<keyword evidence="3" id="KW-1185">Reference proteome</keyword>
<proteinExistence type="predicted"/>
<dbReference type="OrthoDB" id="74360at2759"/>
<dbReference type="EMBL" id="MU001633">
    <property type="protein sequence ID" value="KAF2485224.1"/>
    <property type="molecule type" value="Genomic_DNA"/>
</dbReference>
<dbReference type="Proteomes" id="UP000799767">
    <property type="component" value="Unassembled WGS sequence"/>
</dbReference>
<evidence type="ECO:0000313" key="3">
    <source>
        <dbReference type="Proteomes" id="UP000799767"/>
    </source>
</evidence>
<reference evidence="2" key="1">
    <citation type="journal article" date="2020" name="Stud. Mycol.">
        <title>101 Dothideomycetes genomes: a test case for predicting lifestyles and emergence of pathogens.</title>
        <authorList>
            <person name="Haridas S."/>
            <person name="Albert R."/>
            <person name="Binder M."/>
            <person name="Bloem J."/>
            <person name="Labutti K."/>
            <person name="Salamov A."/>
            <person name="Andreopoulos B."/>
            <person name="Baker S."/>
            <person name="Barry K."/>
            <person name="Bills G."/>
            <person name="Bluhm B."/>
            <person name="Cannon C."/>
            <person name="Castanera R."/>
            <person name="Culley D."/>
            <person name="Daum C."/>
            <person name="Ezra D."/>
            <person name="Gonzalez J."/>
            <person name="Henrissat B."/>
            <person name="Kuo A."/>
            <person name="Liang C."/>
            <person name="Lipzen A."/>
            <person name="Lutzoni F."/>
            <person name="Magnuson J."/>
            <person name="Mondo S."/>
            <person name="Nolan M."/>
            <person name="Ohm R."/>
            <person name="Pangilinan J."/>
            <person name="Park H.-J."/>
            <person name="Ramirez L."/>
            <person name="Alfaro M."/>
            <person name="Sun H."/>
            <person name="Tritt A."/>
            <person name="Yoshinaga Y."/>
            <person name="Zwiers L.-H."/>
            <person name="Turgeon B."/>
            <person name="Goodwin S."/>
            <person name="Spatafora J."/>
            <person name="Crous P."/>
            <person name="Grigoriev I."/>
        </authorList>
    </citation>
    <scope>NUCLEOTIDE SEQUENCE</scope>
    <source>
        <strain evidence="2">CBS 113389</strain>
    </source>
</reference>
<dbReference type="GeneID" id="54479917"/>
<dbReference type="AlphaFoldDB" id="A0A6A6PZP4"/>
<dbReference type="Pfam" id="PF13738">
    <property type="entry name" value="Pyr_redox_3"/>
    <property type="match status" value="1"/>
</dbReference>
<gene>
    <name evidence="2" type="ORF">BDY17DRAFT_99016</name>
</gene>
<dbReference type="InterPro" id="IPR050982">
    <property type="entry name" value="Auxin_biosynth/cation_transpt"/>
</dbReference>
<dbReference type="PANTHER" id="PTHR43539:SF68">
    <property type="entry name" value="FLAVIN-BINDING MONOOXYGENASE-LIKE PROTEIN (AFU_ORTHOLOGUE AFUA_4G09220)"/>
    <property type="match status" value="1"/>
</dbReference>
<dbReference type="RefSeq" id="XP_033591793.1">
    <property type="nucleotide sequence ID" value="XM_033738916.1"/>
</dbReference>
<dbReference type="GO" id="GO:0050660">
    <property type="term" value="F:flavin adenine dinucleotide binding"/>
    <property type="evidence" value="ECO:0007669"/>
    <property type="project" value="TreeGrafter"/>
</dbReference>
<name>A0A6A6PZP4_9PEZI</name>
<dbReference type="InterPro" id="IPR036188">
    <property type="entry name" value="FAD/NAD-bd_sf"/>
</dbReference>